<organism evidence="3 4">
    <name type="scientific">Carboxydothermus islandicus</name>
    <dbReference type="NCBI Taxonomy" id="661089"/>
    <lineage>
        <taxon>Bacteria</taxon>
        <taxon>Bacillati</taxon>
        <taxon>Bacillota</taxon>
        <taxon>Clostridia</taxon>
        <taxon>Thermoanaerobacterales</taxon>
        <taxon>Thermoanaerobacteraceae</taxon>
        <taxon>Carboxydothermus</taxon>
    </lineage>
</organism>
<dbReference type="InterPro" id="IPR005537">
    <property type="entry name" value="RAMP_III_fam"/>
</dbReference>
<proteinExistence type="predicted"/>
<dbReference type="Proteomes" id="UP000187338">
    <property type="component" value="Unassembled WGS sequence"/>
</dbReference>
<comment type="caution">
    <text evidence="3">The sequence shown here is derived from an EMBL/GenBank/DDBJ whole genome shotgun (WGS) entry which is preliminary data.</text>
</comment>
<accession>A0A1L8D0E7</accession>
<sequence>MSNKIMEYSDYIIENKQNDERKIFGFKSGGKKQHWFKDFEIASILRYAYESVGEVKKYRDSILSFYHNSLLREFAIPDEYFNQVSEIFDPGHMFQELQLKAWLPPFSFAITLTFTMKKPYFSRDDTNLYVIDNPLRKDWVYKIPYIAPGQWKGTLHAAMVRLLADWWHNQSDEEEKFLQRRLGLVRLFGNEQEVDGEEKENFESFLDQIGGKELAIRYRERLKQLLNDGHRRGRLMFYPTFFQKMGLTVINPHDRESGAGTQPIYFEIVPEGASGNFSLLYVPFDRIGGKETETAREMAEDLSLVAEGLKYLFTEFGFGAKTSSGFGLAEVLKGKLAVKLPSATQSLKSGRMFENFAELLKQANDLKTFAEDWSEGGGRNE</sequence>
<evidence type="ECO:0000259" key="2">
    <source>
        <dbReference type="Pfam" id="PF03787"/>
    </source>
</evidence>
<dbReference type="OrthoDB" id="5501881at2"/>
<evidence type="ECO:0000313" key="3">
    <source>
        <dbReference type="EMBL" id="GAV24613.1"/>
    </source>
</evidence>
<gene>
    <name evidence="3" type="ORF">ciss_05460</name>
</gene>
<dbReference type="EMBL" id="BDJL01000010">
    <property type="protein sequence ID" value="GAV24613.1"/>
    <property type="molecule type" value="Genomic_DNA"/>
</dbReference>
<feature type="domain" description="CRISPR type III-associated protein" evidence="2">
    <location>
        <begin position="129"/>
        <end position="329"/>
    </location>
</feature>
<keyword evidence="1" id="KW-0051">Antiviral defense</keyword>
<evidence type="ECO:0000256" key="1">
    <source>
        <dbReference type="ARBA" id="ARBA00023118"/>
    </source>
</evidence>
<evidence type="ECO:0000313" key="4">
    <source>
        <dbReference type="Proteomes" id="UP000187338"/>
    </source>
</evidence>
<protein>
    <recommendedName>
        <fullName evidence="2">CRISPR type III-associated protein domain-containing protein</fullName>
    </recommendedName>
</protein>
<dbReference type="STRING" id="661089.ciss_05460"/>
<dbReference type="GO" id="GO:0051607">
    <property type="term" value="P:defense response to virus"/>
    <property type="evidence" value="ECO:0007669"/>
    <property type="project" value="UniProtKB-KW"/>
</dbReference>
<keyword evidence="4" id="KW-1185">Reference proteome</keyword>
<reference evidence="4" key="1">
    <citation type="submission" date="2016-12" db="EMBL/GenBank/DDBJ databases">
        <title>Draft Genome Sequences od Carboxydothermus pertinax and islandicus, Hydrogenogenic Carboxydotrophic Bacteria.</title>
        <authorList>
            <person name="Fukuyama Y."/>
            <person name="Ohmae K."/>
            <person name="Yoneda Y."/>
            <person name="Yoshida T."/>
            <person name="Sako Y."/>
        </authorList>
    </citation>
    <scope>NUCLEOTIDE SEQUENCE [LARGE SCALE GENOMIC DNA]</scope>
    <source>
        <strain evidence="4">SET</strain>
    </source>
</reference>
<dbReference type="Pfam" id="PF03787">
    <property type="entry name" value="RAMPs"/>
    <property type="match status" value="1"/>
</dbReference>
<dbReference type="AlphaFoldDB" id="A0A1L8D0E7"/>
<name>A0A1L8D0E7_9THEO</name>
<dbReference type="RefSeq" id="WP_075864807.1">
    <property type="nucleotide sequence ID" value="NZ_BDJL01000010.1"/>
</dbReference>